<keyword evidence="2" id="KW-0964">Secreted</keyword>
<protein>
    <recommendedName>
        <fullName evidence="7">CTCK domain-containing protein</fullName>
    </recommendedName>
</protein>
<evidence type="ECO:0000256" key="6">
    <source>
        <dbReference type="SAM" id="SignalP"/>
    </source>
</evidence>
<dbReference type="InParanoid" id="A0A482WTG1"/>
<evidence type="ECO:0000313" key="8">
    <source>
        <dbReference type="EMBL" id="RZF36895.1"/>
    </source>
</evidence>
<evidence type="ECO:0000256" key="5">
    <source>
        <dbReference type="SAM" id="MobiDB-lite"/>
    </source>
</evidence>
<dbReference type="SMR" id="A0A482WTG1"/>
<feature type="region of interest" description="Disordered" evidence="5">
    <location>
        <begin position="353"/>
        <end position="372"/>
    </location>
</feature>
<keyword evidence="4" id="KW-1015">Disulfide bond</keyword>
<name>A0A482WTG1_LAOST</name>
<evidence type="ECO:0000256" key="1">
    <source>
        <dbReference type="ARBA" id="ARBA00004613"/>
    </source>
</evidence>
<dbReference type="GO" id="GO:0036122">
    <property type="term" value="F:BMP binding"/>
    <property type="evidence" value="ECO:0007669"/>
    <property type="project" value="TreeGrafter"/>
</dbReference>
<dbReference type="Pfam" id="PF03045">
    <property type="entry name" value="DAN"/>
    <property type="match status" value="1"/>
</dbReference>
<dbReference type="Gene3D" id="2.10.90.10">
    <property type="entry name" value="Cystine-knot cytokines"/>
    <property type="match status" value="1"/>
</dbReference>
<feature type="domain" description="CTCK" evidence="7">
    <location>
        <begin position="49"/>
        <end position="142"/>
    </location>
</feature>
<feature type="signal peptide" evidence="6">
    <location>
        <begin position="1"/>
        <end position="28"/>
    </location>
</feature>
<dbReference type="Proteomes" id="UP000291343">
    <property type="component" value="Unassembled WGS sequence"/>
</dbReference>
<organism evidence="8 9">
    <name type="scientific">Laodelphax striatellus</name>
    <name type="common">Small brown planthopper</name>
    <name type="synonym">Delphax striatella</name>
    <dbReference type="NCBI Taxonomy" id="195883"/>
    <lineage>
        <taxon>Eukaryota</taxon>
        <taxon>Metazoa</taxon>
        <taxon>Ecdysozoa</taxon>
        <taxon>Arthropoda</taxon>
        <taxon>Hexapoda</taxon>
        <taxon>Insecta</taxon>
        <taxon>Pterygota</taxon>
        <taxon>Neoptera</taxon>
        <taxon>Paraneoptera</taxon>
        <taxon>Hemiptera</taxon>
        <taxon>Auchenorrhyncha</taxon>
        <taxon>Fulgoroidea</taxon>
        <taxon>Delphacidae</taxon>
        <taxon>Criomorphinae</taxon>
        <taxon>Laodelphax</taxon>
    </lineage>
</organism>
<dbReference type="OrthoDB" id="8196271at2759"/>
<keyword evidence="3 6" id="KW-0732">Signal</keyword>
<dbReference type="PANTHER" id="PTHR15283:SF5">
    <property type="entry name" value="NEUROBLASTOMA SUPPRESSOR OF TUMORIGENICITY 1"/>
    <property type="match status" value="1"/>
</dbReference>
<dbReference type="PANTHER" id="PTHR15283">
    <property type="entry name" value="GREMLIN 1"/>
    <property type="match status" value="1"/>
</dbReference>
<feature type="chain" id="PRO_5019809771" description="CTCK domain-containing protein" evidence="6">
    <location>
        <begin position="29"/>
        <end position="372"/>
    </location>
</feature>
<dbReference type="SMART" id="SM00041">
    <property type="entry name" value="CT"/>
    <property type="match status" value="1"/>
</dbReference>
<comment type="subcellular location">
    <subcellularLocation>
        <location evidence="1">Secreted</location>
    </subcellularLocation>
</comment>
<comment type="caution">
    <text evidence="8">The sequence shown here is derived from an EMBL/GenBank/DDBJ whole genome shotgun (WGS) entry which is preliminary data.</text>
</comment>
<proteinExistence type="predicted"/>
<evidence type="ECO:0000256" key="3">
    <source>
        <dbReference type="ARBA" id="ARBA00022729"/>
    </source>
</evidence>
<dbReference type="GO" id="GO:0005615">
    <property type="term" value="C:extracellular space"/>
    <property type="evidence" value="ECO:0007669"/>
    <property type="project" value="TreeGrafter"/>
</dbReference>
<evidence type="ECO:0000256" key="2">
    <source>
        <dbReference type="ARBA" id="ARBA00022525"/>
    </source>
</evidence>
<dbReference type="AlphaFoldDB" id="A0A482WTG1"/>
<dbReference type="InterPro" id="IPR029034">
    <property type="entry name" value="Cystine-knot_cytokine"/>
</dbReference>
<reference evidence="8 9" key="1">
    <citation type="journal article" date="2017" name="Gigascience">
        <title>Genome sequence of the small brown planthopper, Laodelphax striatellus.</title>
        <authorList>
            <person name="Zhu J."/>
            <person name="Jiang F."/>
            <person name="Wang X."/>
            <person name="Yang P."/>
            <person name="Bao Y."/>
            <person name="Zhao W."/>
            <person name="Wang W."/>
            <person name="Lu H."/>
            <person name="Wang Q."/>
            <person name="Cui N."/>
            <person name="Li J."/>
            <person name="Chen X."/>
            <person name="Luo L."/>
            <person name="Yu J."/>
            <person name="Kang L."/>
            <person name="Cui F."/>
        </authorList>
    </citation>
    <scope>NUCLEOTIDE SEQUENCE [LARGE SCALE GENOMIC DNA]</scope>
    <source>
        <strain evidence="8">Lst14</strain>
    </source>
</reference>
<sequence length="372" mass="40801">MEQRGEHGHASIYLHAVLLFFAATFVSGNTEHKVHNIVLYPDKHSWCKTTAIEQVIGHPGCEPVTLRNNVCVGACFSYSIPRTLPAAPGDVLPYCDSCQPSVSALHHVTLKCKKGEGGDGEESETMNKVVEVITNCSCMTCSDAASRQLPPDAAADDDDAAADADDKERDVPQLLSLMQRRPSAPSSSPDGTPLVPTTDITNTSHIIKHKLLSLLTELNSGVEELSEPNQVTLRELLGQVEGQNHEVDDATLQGLVEKVQKEEHISIDINQLKHILHKFESSEKQKLAGEHNLNAHRHQHVHGPHHSLVYGQNVHDRIHSGLVLAPTLDVESHHLKPALAGSELSYHDNLVQAESEHQQTSEKSRDDHDVKI</sequence>
<dbReference type="GO" id="GO:0009887">
    <property type="term" value="P:animal organ morphogenesis"/>
    <property type="evidence" value="ECO:0007669"/>
    <property type="project" value="TreeGrafter"/>
</dbReference>
<keyword evidence="9" id="KW-1185">Reference proteome</keyword>
<dbReference type="GO" id="GO:0038098">
    <property type="term" value="P:sequestering of BMP from receptor via BMP binding"/>
    <property type="evidence" value="ECO:0007669"/>
    <property type="project" value="TreeGrafter"/>
</dbReference>
<evidence type="ECO:0000259" key="7">
    <source>
        <dbReference type="SMART" id="SM00041"/>
    </source>
</evidence>
<dbReference type="EMBL" id="QKKF02025464">
    <property type="protein sequence ID" value="RZF36895.1"/>
    <property type="molecule type" value="Genomic_DNA"/>
</dbReference>
<dbReference type="InterPro" id="IPR006207">
    <property type="entry name" value="Cys_knot_C"/>
</dbReference>
<dbReference type="GO" id="GO:0048018">
    <property type="term" value="F:receptor ligand activity"/>
    <property type="evidence" value="ECO:0007669"/>
    <property type="project" value="TreeGrafter"/>
</dbReference>
<dbReference type="STRING" id="195883.A0A482WTG1"/>
<accession>A0A482WTG1</accession>
<gene>
    <name evidence="8" type="ORF">LSTR_LSTR004583</name>
</gene>
<evidence type="ECO:0000313" key="9">
    <source>
        <dbReference type="Proteomes" id="UP000291343"/>
    </source>
</evidence>
<feature type="compositionally biased region" description="Basic and acidic residues" evidence="5">
    <location>
        <begin position="354"/>
        <end position="372"/>
    </location>
</feature>
<evidence type="ECO:0000256" key="4">
    <source>
        <dbReference type="ARBA" id="ARBA00023157"/>
    </source>
</evidence>
<dbReference type="InterPro" id="IPR004133">
    <property type="entry name" value="DAN_dom"/>
</dbReference>